<keyword evidence="9" id="KW-0132">Cell division</keyword>
<dbReference type="SUPFAM" id="SSF56519">
    <property type="entry name" value="Penicillin binding protein dimerisation domain"/>
    <property type="match status" value="1"/>
</dbReference>
<dbReference type="GeneID" id="93709364"/>
<proteinExistence type="inferred from homology"/>
<dbReference type="InterPro" id="IPR012338">
    <property type="entry name" value="Beta-lactam/transpept-like"/>
</dbReference>
<comment type="similarity">
    <text evidence="3">Belongs to the transpeptidase family.</text>
</comment>
<dbReference type="EC" id="3.4.16.4" evidence="4"/>
<comment type="caution">
    <text evidence="9">The sequence shown here is derived from an EMBL/GenBank/DDBJ whole genome shotgun (WGS) entry which is preliminary data.</text>
</comment>
<feature type="domain" description="Penicillin-binding protein dimerisation" evidence="8">
    <location>
        <begin position="60"/>
        <end position="218"/>
    </location>
</feature>
<name>A0A1I5WJ08_9BACI</name>
<evidence type="ECO:0000259" key="8">
    <source>
        <dbReference type="Pfam" id="PF03717"/>
    </source>
</evidence>
<sequence>MKPYKRMKKLAFVLLCFMLILVARLAQIQLIQTESFSRHHINLIEASVRQRTQEMVIDDGRGKFVDQNGEPLTHHSSLSLVMFPFLKELKWPSDKVASFVGMSEYALKDKLNKASEPVVIEKEITETEMKSINSLKIPGLFAVPLQKDDGGHLAEHLIGLTGQNRDLLVERYDERLKEGELSTQTSVGITGLQSAFDEFLIQEEESKLLYHVDRQGNPLFGLNVKYTGAPNPFYPVKVKTTLNKEKQSAVEKIVDSSGLKQGGAVLVNIENNTVEALVSRPEINEVKPYGDGGVYNRMLIPYTPGSVFKTVIAAAALEQLPNVENRTFNCSTNIYGKKAQKDQGTLSFHDSFAESCNATFGQLGKDITAKDEHMIETYAKKLGLTTKAGWSGEVFHLQNFAQLPEEKKGMVWTNNTTKSPNAISQTSIGQLNVKASPLELANMMATIGRGGKAYEVRAVDKIQYKNGNTLFSFPKQELEDGGIKKETAEKLQTLLNGVVEEEKGTGRRFASLPYEVAGKSGTAQISDKKALVNKWFAGYFPRENPKYALVVVDLSVKDEEAKTNGVFYDIVNNVYELDHQSERK</sequence>
<dbReference type="PANTHER" id="PTHR30627">
    <property type="entry name" value="PEPTIDOGLYCAN D,D-TRANSPEPTIDASE"/>
    <property type="match status" value="1"/>
</dbReference>
<evidence type="ECO:0000313" key="9">
    <source>
        <dbReference type="EMBL" id="SFQ19705.1"/>
    </source>
</evidence>
<dbReference type="PANTHER" id="PTHR30627:SF24">
    <property type="entry name" value="PENICILLIN-BINDING PROTEIN 4B"/>
    <property type="match status" value="1"/>
</dbReference>
<comment type="catalytic activity">
    <reaction evidence="6">
        <text>Preferential cleavage: (Ac)2-L-Lys-D-Ala-|-D-Ala. Also transpeptidation of peptidyl-alanyl moieties that are N-acyl substituents of D-alanine.</text>
        <dbReference type="EC" id="3.4.16.4"/>
    </reaction>
</comment>
<dbReference type="EMBL" id="FOXX01000001">
    <property type="protein sequence ID" value="SFQ19705.1"/>
    <property type="molecule type" value="Genomic_DNA"/>
</dbReference>
<reference evidence="9 10" key="1">
    <citation type="submission" date="2016-10" db="EMBL/GenBank/DDBJ databases">
        <authorList>
            <person name="Varghese N."/>
            <person name="Submissions S."/>
        </authorList>
    </citation>
    <scope>NUCLEOTIDE SEQUENCE [LARGE SCALE GENOMIC DNA]</scope>
    <source>
        <strain evidence="9 10">DSM 13796</strain>
    </source>
</reference>
<evidence type="ECO:0000256" key="4">
    <source>
        <dbReference type="ARBA" id="ARBA00012448"/>
    </source>
</evidence>
<dbReference type="Pfam" id="PF00905">
    <property type="entry name" value="Transpeptidase"/>
    <property type="match status" value="1"/>
</dbReference>
<evidence type="ECO:0000256" key="2">
    <source>
        <dbReference type="ARBA" id="ARBA00004752"/>
    </source>
</evidence>
<evidence type="ECO:0000256" key="6">
    <source>
        <dbReference type="ARBA" id="ARBA00034000"/>
    </source>
</evidence>
<dbReference type="Pfam" id="PF03717">
    <property type="entry name" value="PBP_dimer"/>
    <property type="match status" value="1"/>
</dbReference>
<dbReference type="RefSeq" id="WP_061802060.1">
    <property type="nucleotide sequence ID" value="NZ_FOXX01000001.1"/>
</dbReference>
<accession>A0A1I5WJ08</accession>
<dbReference type="Proteomes" id="UP000182762">
    <property type="component" value="Unassembled WGS sequence"/>
</dbReference>
<dbReference type="SUPFAM" id="SSF56601">
    <property type="entry name" value="beta-lactamase/transpeptidase-like"/>
    <property type="match status" value="1"/>
</dbReference>
<keyword evidence="5" id="KW-0472">Membrane</keyword>
<dbReference type="Gene3D" id="3.90.1310.10">
    <property type="entry name" value="Penicillin-binding protein 2a (Domain 2)"/>
    <property type="match status" value="1"/>
</dbReference>
<dbReference type="Gene3D" id="3.40.710.10">
    <property type="entry name" value="DD-peptidase/beta-lactamase superfamily"/>
    <property type="match status" value="1"/>
</dbReference>
<evidence type="ECO:0000256" key="5">
    <source>
        <dbReference type="ARBA" id="ARBA00023136"/>
    </source>
</evidence>
<evidence type="ECO:0000259" key="7">
    <source>
        <dbReference type="Pfam" id="PF00905"/>
    </source>
</evidence>
<feature type="domain" description="Penicillin-binding protein transpeptidase" evidence="7">
    <location>
        <begin position="262"/>
        <end position="571"/>
    </location>
</feature>
<keyword evidence="10" id="KW-1185">Reference proteome</keyword>
<protein>
    <recommendedName>
        <fullName evidence="4">serine-type D-Ala-D-Ala carboxypeptidase</fullName>
        <ecNumber evidence="4">3.4.16.4</ecNumber>
    </recommendedName>
</protein>
<comment type="subcellular location">
    <subcellularLocation>
        <location evidence="1">Membrane</location>
    </subcellularLocation>
</comment>
<evidence type="ECO:0000256" key="3">
    <source>
        <dbReference type="ARBA" id="ARBA00007171"/>
    </source>
</evidence>
<evidence type="ECO:0000313" key="10">
    <source>
        <dbReference type="Proteomes" id="UP000182762"/>
    </source>
</evidence>
<organism evidence="9 10">
    <name type="scientific">Priestia endophytica DSM 13796</name>
    <dbReference type="NCBI Taxonomy" id="1121089"/>
    <lineage>
        <taxon>Bacteria</taxon>
        <taxon>Bacillati</taxon>
        <taxon>Bacillota</taxon>
        <taxon>Bacilli</taxon>
        <taxon>Bacillales</taxon>
        <taxon>Bacillaceae</taxon>
        <taxon>Priestia</taxon>
    </lineage>
</organism>
<dbReference type="InterPro" id="IPR001460">
    <property type="entry name" value="PCN-bd_Tpept"/>
</dbReference>
<comment type="pathway">
    <text evidence="2">Cell wall biogenesis; peptidoglycan biosynthesis.</text>
</comment>
<dbReference type="InterPro" id="IPR005311">
    <property type="entry name" value="PBP_dimer"/>
</dbReference>
<keyword evidence="9" id="KW-0131">Cell cycle</keyword>
<evidence type="ECO:0000256" key="1">
    <source>
        <dbReference type="ARBA" id="ARBA00004370"/>
    </source>
</evidence>
<dbReference type="InterPro" id="IPR036138">
    <property type="entry name" value="PBP_dimer_sf"/>
</dbReference>
<dbReference type="GO" id="GO:0051301">
    <property type="term" value="P:cell division"/>
    <property type="evidence" value="ECO:0007669"/>
    <property type="project" value="UniProtKB-KW"/>
</dbReference>
<gene>
    <name evidence="9" type="ORF">SAMN02745910_00594</name>
</gene>
<dbReference type="InterPro" id="IPR050515">
    <property type="entry name" value="Beta-lactam/transpept"/>
</dbReference>